<evidence type="ECO:0000256" key="1">
    <source>
        <dbReference type="ARBA" id="ARBA00022527"/>
    </source>
</evidence>
<dbReference type="STRING" id="504800.SAMN04488085_101278"/>
<name>A0A1I3YZV6_9ACTN</name>
<dbReference type="Pfam" id="PF13581">
    <property type="entry name" value="HATPase_c_2"/>
    <property type="match status" value="1"/>
</dbReference>
<feature type="domain" description="MEDS" evidence="4">
    <location>
        <begin position="11"/>
        <end position="154"/>
    </location>
</feature>
<keyword evidence="1" id="KW-0723">Serine/threonine-protein kinase</keyword>
<dbReference type="Pfam" id="PF14417">
    <property type="entry name" value="MEDS"/>
    <property type="match status" value="1"/>
</dbReference>
<dbReference type="InterPro" id="IPR025847">
    <property type="entry name" value="MEDS_domain"/>
</dbReference>
<evidence type="ECO:0000313" key="6">
    <source>
        <dbReference type="Proteomes" id="UP000199152"/>
    </source>
</evidence>
<proteinExistence type="predicted"/>
<dbReference type="Gene3D" id="3.30.565.10">
    <property type="entry name" value="Histidine kinase-like ATPase, C-terminal domain"/>
    <property type="match status" value="1"/>
</dbReference>
<dbReference type="RefSeq" id="WP_091320243.1">
    <property type="nucleotide sequence ID" value="NZ_FOSW01000001.1"/>
</dbReference>
<evidence type="ECO:0000259" key="3">
    <source>
        <dbReference type="Pfam" id="PF13581"/>
    </source>
</evidence>
<feature type="domain" description="Histidine kinase/HSP90-like ATPase" evidence="3">
    <location>
        <begin position="201"/>
        <end position="302"/>
    </location>
</feature>
<dbReference type="SUPFAM" id="SSF55874">
    <property type="entry name" value="ATPase domain of HSP90 chaperone/DNA topoisomerase II/histidine kinase"/>
    <property type="match status" value="1"/>
</dbReference>
<protein>
    <submittedName>
        <fullName evidence="5">Anti-sigma regulatory factor (Ser/Thr protein kinase)</fullName>
    </submittedName>
</protein>
<dbReference type="OrthoDB" id="3748385at2"/>
<dbReference type="InterPro" id="IPR047718">
    <property type="entry name" value="RsbA-like_anti_sig"/>
</dbReference>
<evidence type="ECO:0000259" key="4">
    <source>
        <dbReference type="Pfam" id="PF14417"/>
    </source>
</evidence>
<dbReference type="InParanoid" id="A0A1I3YZV6"/>
<dbReference type="InterPro" id="IPR003594">
    <property type="entry name" value="HATPase_dom"/>
</dbReference>
<dbReference type="PANTHER" id="PTHR35526">
    <property type="entry name" value="ANTI-SIGMA-F FACTOR RSBW-RELATED"/>
    <property type="match status" value="1"/>
</dbReference>
<dbReference type="AlphaFoldDB" id="A0A1I3YZV6"/>
<keyword evidence="6" id="KW-1185">Reference proteome</keyword>
<gene>
    <name evidence="5" type="ORF">SAMN04488085_101278</name>
</gene>
<dbReference type="CDD" id="cd16936">
    <property type="entry name" value="HATPase_RsbW-like"/>
    <property type="match status" value="1"/>
</dbReference>
<organism evidence="5 6">
    <name type="scientific">Geodermatophilus ruber</name>
    <dbReference type="NCBI Taxonomy" id="504800"/>
    <lineage>
        <taxon>Bacteria</taxon>
        <taxon>Bacillati</taxon>
        <taxon>Actinomycetota</taxon>
        <taxon>Actinomycetes</taxon>
        <taxon>Geodermatophilales</taxon>
        <taxon>Geodermatophilaceae</taxon>
        <taxon>Geodermatophilus</taxon>
    </lineage>
</organism>
<sequence>MTSITGPAHLHAALLCRSAEDLASAVVPFFADGLAAGEAVVLACREESSTLLAEALGHDDRILVLPREGIYTRTSQVIATLRRVVRRQLVAGASGVRLLGEIPVDQAGDEWHEWHRCEAIFNVALGPLPLSSVCAYDRRELSDAICEGVEETHPALMTPAGPVPNHRYVDPATVLRRTPTTRAGRTEDIPPTLQLADLTDVGRLPELRARVRAALDGSGDPGQLRSRFAAAVAEVLLNALRHGRPPVAFRLWATPTRLECTVTDRGDGFDDPLAGCTPPGDGVPPAGAGLWLVRQACDTLEAFWTVTGFAVRLATSLPGSDPPPTSSSAAPADTPAARADRARADARELARRLRERLY</sequence>
<evidence type="ECO:0000256" key="2">
    <source>
        <dbReference type="SAM" id="MobiDB-lite"/>
    </source>
</evidence>
<keyword evidence="5" id="KW-0418">Kinase</keyword>
<dbReference type="GO" id="GO:0004674">
    <property type="term" value="F:protein serine/threonine kinase activity"/>
    <property type="evidence" value="ECO:0007669"/>
    <property type="project" value="UniProtKB-KW"/>
</dbReference>
<dbReference type="Proteomes" id="UP000199152">
    <property type="component" value="Unassembled WGS sequence"/>
</dbReference>
<feature type="region of interest" description="Disordered" evidence="2">
    <location>
        <begin position="317"/>
        <end position="346"/>
    </location>
</feature>
<dbReference type="InterPro" id="IPR036890">
    <property type="entry name" value="HATPase_C_sf"/>
</dbReference>
<keyword evidence="5" id="KW-0808">Transferase</keyword>
<reference evidence="5 6" key="1">
    <citation type="submission" date="2016-10" db="EMBL/GenBank/DDBJ databases">
        <authorList>
            <person name="de Groot N.N."/>
        </authorList>
    </citation>
    <scope>NUCLEOTIDE SEQUENCE [LARGE SCALE GENOMIC DNA]</scope>
    <source>
        <strain evidence="5 6">DSM 45317</strain>
    </source>
</reference>
<dbReference type="PANTHER" id="PTHR35526:SF3">
    <property type="entry name" value="ANTI-SIGMA-F FACTOR RSBW"/>
    <property type="match status" value="1"/>
</dbReference>
<accession>A0A1I3YZV6</accession>
<dbReference type="InterPro" id="IPR050267">
    <property type="entry name" value="Anti-sigma-factor_SerPK"/>
</dbReference>
<dbReference type="EMBL" id="FOSW01000001">
    <property type="protein sequence ID" value="SFK37345.1"/>
    <property type="molecule type" value="Genomic_DNA"/>
</dbReference>
<feature type="compositionally biased region" description="Low complexity" evidence="2">
    <location>
        <begin position="326"/>
        <end position="337"/>
    </location>
</feature>
<dbReference type="NCBIfam" id="NF041045">
    <property type="entry name" value="RsbA_anti_sig"/>
    <property type="match status" value="1"/>
</dbReference>
<evidence type="ECO:0000313" key="5">
    <source>
        <dbReference type="EMBL" id="SFK37345.1"/>
    </source>
</evidence>